<gene>
    <name evidence="5" type="ORF">EOT04_02425</name>
</gene>
<feature type="domain" description="Exonuclease" evidence="4">
    <location>
        <begin position="4"/>
        <end position="177"/>
    </location>
</feature>
<dbReference type="EMBL" id="SCKW01000023">
    <property type="protein sequence ID" value="RWZ78999.1"/>
    <property type="molecule type" value="Genomic_DNA"/>
</dbReference>
<dbReference type="Gene3D" id="3.30.420.10">
    <property type="entry name" value="Ribonuclease H-like superfamily/Ribonuclease H"/>
    <property type="match status" value="1"/>
</dbReference>
<dbReference type="SUPFAM" id="SSF53098">
    <property type="entry name" value="Ribonuclease H-like"/>
    <property type="match status" value="1"/>
</dbReference>
<dbReference type="InterPro" id="IPR036397">
    <property type="entry name" value="RNaseH_sf"/>
</dbReference>
<comment type="caution">
    <text evidence="5">The sequence shown here is derived from an EMBL/GenBank/DDBJ whole genome shotgun (WGS) entry which is preliminary data.</text>
</comment>
<protein>
    <submittedName>
        <fullName evidence="5">Oligoribonuclease</fullName>
        <ecNumber evidence="5">3.1.-.-</ecNumber>
    </submittedName>
</protein>
<evidence type="ECO:0000256" key="2">
    <source>
        <dbReference type="ARBA" id="ARBA00022801"/>
    </source>
</evidence>
<evidence type="ECO:0000256" key="3">
    <source>
        <dbReference type="ARBA" id="ARBA00022839"/>
    </source>
</evidence>
<sequence length="186" mass="21279">MRGEILWLDMEMTGLEPDVDRPLEVAAVATDWNFKTVAEFCAGIAQPAEVISPLLDANPFYKKFPKNKRSLLELCALARPLAEVERQLLDFAAAHFDTGQPLLLAGNSVHQDRRFIRQYFPRLERLLHYRMLDVSAWKVVFESKYGLKFAKKETHRAVDDIQESIAELKFYLKQVKTGKPVASPES</sequence>
<dbReference type="Pfam" id="PF00929">
    <property type="entry name" value="RNase_T"/>
    <property type="match status" value="1"/>
</dbReference>
<proteinExistence type="predicted"/>
<dbReference type="GO" id="GO:0000175">
    <property type="term" value="F:3'-5'-RNA exonuclease activity"/>
    <property type="evidence" value="ECO:0007669"/>
    <property type="project" value="InterPro"/>
</dbReference>
<reference evidence="5" key="1">
    <citation type="submission" date="2019-01" db="EMBL/GenBank/DDBJ databases">
        <title>Genomic signatures and co-occurrence patterns of the ultra-small Saccharimodia (Patescibacteria phylum) suggest a symbiotic lifestyle.</title>
        <authorList>
            <person name="Lemos L."/>
            <person name="Medeiros J."/>
            <person name="Andreote F."/>
            <person name="Fernandes G."/>
            <person name="Varani A."/>
            <person name="Oliveira G."/>
            <person name="Pylro V."/>
        </authorList>
    </citation>
    <scope>NUCLEOTIDE SEQUENCE [LARGE SCALE GENOMIC DNA]</scope>
    <source>
        <strain evidence="5">AMD01</strain>
    </source>
</reference>
<keyword evidence="3" id="KW-0269">Exonuclease</keyword>
<dbReference type="Proteomes" id="UP000289269">
    <property type="component" value="Unassembled WGS sequence"/>
</dbReference>
<dbReference type="EC" id="3.1.-.-" evidence="5"/>
<name>A0A4Q0AJX6_9BACT</name>
<accession>A0A4Q0AJX6</accession>
<dbReference type="InterPro" id="IPR022894">
    <property type="entry name" value="Oligoribonuclease"/>
</dbReference>
<dbReference type="InterPro" id="IPR013520">
    <property type="entry name" value="Ribonucl_H"/>
</dbReference>
<dbReference type="SMART" id="SM00479">
    <property type="entry name" value="EXOIII"/>
    <property type="match status" value="1"/>
</dbReference>
<evidence type="ECO:0000313" key="5">
    <source>
        <dbReference type="EMBL" id="RWZ78999.1"/>
    </source>
</evidence>
<dbReference type="GO" id="GO:0003676">
    <property type="term" value="F:nucleic acid binding"/>
    <property type="evidence" value="ECO:0007669"/>
    <property type="project" value="InterPro"/>
</dbReference>
<evidence type="ECO:0000313" key="6">
    <source>
        <dbReference type="Proteomes" id="UP000289269"/>
    </source>
</evidence>
<dbReference type="NCBIfam" id="NF003765">
    <property type="entry name" value="PRK05359.1"/>
    <property type="match status" value="1"/>
</dbReference>
<keyword evidence="2 5" id="KW-0378">Hydrolase</keyword>
<dbReference type="CDD" id="cd06135">
    <property type="entry name" value="Orn"/>
    <property type="match status" value="1"/>
</dbReference>
<keyword evidence="6" id="KW-1185">Reference proteome</keyword>
<dbReference type="AlphaFoldDB" id="A0A4Q0AJX6"/>
<keyword evidence="1" id="KW-0540">Nuclease</keyword>
<organism evidence="5 6">
    <name type="scientific">Candidatus Chaera renei</name>
    <dbReference type="NCBI Taxonomy" id="2506947"/>
    <lineage>
        <taxon>Bacteria</taxon>
        <taxon>Candidatus Saccharimonadota</taxon>
        <taxon>Candidatus Saccharimonadia</taxon>
        <taxon>Candidatus Saccharimonadales</taxon>
        <taxon>Candidatus Saccharimonadaceae</taxon>
        <taxon>Candidatus Chaera</taxon>
    </lineage>
</organism>
<evidence type="ECO:0000259" key="4">
    <source>
        <dbReference type="SMART" id="SM00479"/>
    </source>
</evidence>
<dbReference type="InterPro" id="IPR012337">
    <property type="entry name" value="RNaseH-like_sf"/>
</dbReference>
<evidence type="ECO:0000256" key="1">
    <source>
        <dbReference type="ARBA" id="ARBA00022722"/>
    </source>
</evidence>